<proteinExistence type="inferred from homology"/>
<dbReference type="InterPro" id="IPR036390">
    <property type="entry name" value="WH_DNA-bd_sf"/>
</dbReference>
<dbReference type="InterPro" id="IPR036388">
    <property type="entry name" value="WH-like_DNA-bd_sf"/>
</dbReference>
<dbReference type="EMBL" id="LT854705">
    <property type="protein sequence ID" value="SMS15170.1"/>
    <property type="molecule type" value="Genomic_DNA"/>
</dbReference>
<evidence type="ECO:0000256" key="4">
    <source>
        <dbReference type="ARBA" id="ARBA00023163"/>
    </source>
</evidence>
<dbReference type="AlphaFoldDB" id="A0A1Y6JZD9"/>
<dbReference type="Gene3D" id="3.40.190.290">
    <property type="match status" value="1"/>
</dbReference>
<keyword evidence="2" id="KW-0805">Transcription regulation</keyword>
<dbReference type="Pfam" id="PF00126">
    <property type="entry name" value="HTH_1"/>
    <property type="match status" value="1"/>
</dbReference>
<dbReference type="PANTHER" id="PTHR30419">
    <property type="entry name" value="HTH-TYPE TRANSCRIPTIONAL REGULATOR YBHD"/>
    <property type="match status" value="1"/>
</dbReference>
<dbReference type="InterPro" id="IPR000847">
    <property type="entry name" value="LysR_HTH_N"/>
</dbReference>
<reference evidence="7" key="1">
    <citation type="submission" date="2017-05" db="EMBL/GenBank/DDBJ databases">
        <authorList>
            <person name="Papadimitriou K."/>
        </authorList>
    </citation>
    <scope>NUCLEOTIDE SEQUENCE [LARGE SCALE GENOMIC DNA]</scope>
    <source>
        <strain evidence="7">ACA-DC 3411</strain>
    </source>
</reference>
<dbReference type="PRINTS" id="PR00039">
    <property type="entry name" value="HTHLYSR"/>
</dbReference>
<name>A0A1Y6JZD9_9LACO</name>
<keyword evidence="3" id="KW-0238">DNA-binding</keyword>
<dbReference type="SUPFAM" id="SSF46785">
    <property type="entry name" value="Winged helix' DNA-binding domain"/>
    <property type="match status" value="1"/>
</dbReference>
<dbReference type="Pfam" id="PF03466">
    <property type="entry name" value="LysR_substrate"/>
    <property type="match status" value="1"/>
</dbReference>
<feature type="domain" description="HTH lysR-type" evidence="5">
    <location>
        <begin position="1"/>
        <end position="60"/>
    </location>
</feature>
<dbReference type="GO" id="GO:0005829">
    <property type="term" value="C:cytosol"/>
    <property type="evidence" value="ECO:0007669"/>
    <property type="project" value="TreeGrafter"/>
</dbReference>
<keyword evidence="4" id="KW-0804">Transcription</keyword>
<dbReference type="InterPro" id="IPR050950">
    <property type="entry name" value="HTH-type_LysR_regulators"/>
</dbReference>
<dbReference type="Proteomes" id="UP000195412">
    <property type="component" value="Chromosome I"/>
</dbReference>
<dbReference type="Gene3D" id="1.10.10.10">
    <property type="entry name" value="Winged helix-like DNA-binding domain superfamily/Winged helix DNA-binding domain"/>
    <property type="match status" value="1"/>
</dbReference>
<evidence type="ECO:0000259" key="5">
    <source>
        <dbReference type="PROSITE" id="PS50931"/>
    </source>
</evidence>
<evidence type="ECO:0000313" key="6">
    <source>
        <dbReference type="EMBL" id="SMS15170.1"/>
    </source>
</evidence>
<gene>
    <name evidence="6" type="ORF">LZ3411_2120</name>
</gene>
<evidence type="ECO:0000256" key="2">
    <source>
        <dbReference type="ARBA" id="ARBA00023015"/>
    </source>
</evidence>
<sequence>MDNRSLLLTYLKAIISSGSITAAAQKLYISQPYLSRYIHEAEDELGAQLLDRKQRPIALTDIGAKFLQGIETLDSDYNQLLSQITEMTYQQTSHIRLGINQSISTEIAPVVARQYLTKYPQNHISFEELPSRDLEKQLLDQEIDFHIRMLPIFPNQISYQPLGQFAVYLVINHSSALFDPHHTTIQTDFDPAKIANADFITLHAGSGFMRLIELFLTSNRLKIKRRFEMRYIETAVRMAYAGLGCTFVPSFFASARFDATRCNVYKLPLDTLSASLALAYLRDRPLTQAMREFMHVIDLTTALKPECQR</sequence>
<dbReference type="CDD" id="cd05466">
    <property type="entry name" value="PBP2_LTTR_substrate"/>
    <property type="match status" value="1"/>
</dbReference>
<accession>A0A1Y6JZD9</accession>
<organism evidence="6 7">
    <name type="scientific">Levilactobacillus zymae</name>
    <dbReference type="NCBI Taxonomy" id="267363"/>
    <lineage>
        <taxon>Bacteria</taxon>
        <taxon>Bacillati</taxon>
        <taxon>Bacillota</taxon>
        <taxon>Bacilli</taxon>
        <taxon>Lactobacillales</taxon>
        <taxon>Lactobacillaceae</taxon>
        <taxon>Levilactobacillus</taxon>
    </lineage>
</organism>
<comment type="similarity">
    <text evidence="1">Belongs to the LysR transcriptional regulatory family.</text>
</comment>
<dbReference type="RefSeq" id="WP_087742499.1">
    <property type="nucleotide sequence ID" value="NZ_JBPWQU010000033.1"/>
</dbReference>
<dbReference type="PROSITE" id="PS50931">
    <property type="entry name" value="HTH_LYSR"/>
    <property type="match status" value="1"/>
</dbReference>
<dbReference type="GO" id="GO:0003677">
    <property type="term" value="F:DNA binding"/>
    <property type="evidence" value="ECO:0007669"/>
    <property type="project" value="UniProtKB-KW"/>
</dbReference>
<protein>
    <submittedName>
        <fullName evidence="6">Transcriptional regulator, LysR family</fullName>
    </submittedName>
</protein>
<dbReference type="SUPFAM" id="SSF53850">
    <property type="entry name" value="Periplasmic binding protein-like II"/>
    <property type="match status" value="1"/>
</dbReference>
<dbReference type="GO" id="GO:0003700">
    <property type="term" value="F:DNA-binding transcription factor activity"/>
    <property type="evidence" value="ECO:0007669"/>
    <property type="project" value="InterPro"/>
</dbReference>
<dbReference type="InterPro" id="IPR005119">
    <property type="entry name" value="LysR_subst-bd"/>
</dbReference>
<evidence type="ECO:0000256" key="1">
    <source>
        <dbReference type="ARBA" id="ARBA00009437"/>
    </source>
</evidence>
<evidence type="ECO:0000256" key="3">
    <source>
        <dbReference type="ARBA" id="ARBA00023125"/>
    </source>
</evidence>
<dbReference type="KEGG" id="lzy:LZ3411_2120"/>
<evidence type="ECO:0000313" key="7">
    <source>
        <dbReference type="Proteomes" id="UP000195412"/>
    </source>
</evidence>